<dbReference type="EMBL" id="DF973403">
    <property type="protein sequence ID" value="GAU29714.1"/>
    <property type="molecule type" value="Genomic_DNA"/>
</dbReference>
<protein>
    <submittedName>
        <fullName evidence="1">Uncharacterized protein</fullName>
    </submittedName>
</protein>
<dbReference type="AlphaFoldDB" id="A0A2Z6MAQ6"/>
<evidence type="ECO:0000313" key="1">
    <source>
        <dbReference type="EMBL" id="GAU29714.1"/>
    </source>
</evidence>
<reference evidence="2" key="1">
    <citation type="journal article" date="2017" name="Front. Plant Sci.">
        <title>Climate Clever Clovers: New Paradigm to Reduce the Environmental Footprint of Ruminants by Breeding Low Methanogenic Forages Utilizing Haplotype Variation.</title>
        <authorList>
            <person name="Kaur P."/>
            <person name="Appels R."/>
            <person name="Bayer P.E."/>
            <person name="Keeble-Gagnere G."/>
            <person name="Wang J."/>
            <person name="Hirakawa H."/>
            <person name="Shirasawa K."/>
            <person name="Vercoe P."/>
            <person name="Stefanova K."/>
            <person name="Durmic Z."/>
            <person name="Nichols P."/>
            <person name="Revell C."/>
            <person name="Isobe S.N."/>
            <person name="Edwards D."/>
            <person name="Erskine W."/>
        </authorList>
    </citation>
    <scope>NUCLEOTIDE SEQUENCE [LARGE SCALE GENOMIC DNA]</scope>
    <source>
        <strain evidence="2">cv. Daliak</strain>
    </source>
</reference>
<sequence>MRGKVGLTRISGKLPSVLTNRVEVNQQKGSPWHVKELALPDLGRLCWAGLAANLHTYFCYLD</sequence>
<name>A0A2Z6MAQ6_TRISU</name>
<gene>
    <name evidence="1" type="ORF">TSUD_264500</name>
</gene>
<dbReference type="Proteomes" id="UP000242715">
    <property type="component" value="Unassembled WGS sequence"/>
</dbReference>
<keyword evidence="2" id="KW-1185">Reference proteome</keyword>
<evidence type="ECO:0000313" key="2">
    <source>
        <dbReference type="Proteomes" id="UP000242715"/>
    </source>
</evidence>
<organism evidence="1 2">
    <name type="scientific">Trifolium subterraneum</name>
    <name type="common">Subterranean clover</name>
    <dbReference type="NCBI Taxonomy" id="3900"/>
    <lineage>
        <taxon>Eukaryota</taxon>
        <taxon>Viridiplantae</taxon>
        <taxon>Streptophyta</taxon>
        <taxon>Embryophyta</taxon>
        <taxon>Tracheophyta</taxon>
        <taxon>Spermatophyta</taxon>
        <taxon>Magnoliopsida</taxon>
        <taxon>eudicotyledons</taxon>
        <taxon>Gunneridae</taxon>
        <taxon>Pentapetalae</taxon>
        <taxon>rosids</taxon>
        <taxon>fabids</taxon>
        <taxon>Fabales</taxon>
        <taxon>Fabaceae</taxon>
        <taxon>Papilionoideae</taxon>
        <taxon>50 kb inversion clade</taxon>
        <taxon>NPAAA clade</taxon>
        <taxon>Hologalegina</taxon>
        <taxon>IRL clade</taxon>
        <taxon>Trifolieae</taxon>
        <taxon>Trifolium</taxon>
    </lineage>
</organism>
<proteinExistence type="predicted"/>
<accession>A0A2Z6MAQ6</accession>